<proteinExistence type="predicted"/>
<sequence length="148" mass="16408">MKNIFTFVLLLATISFYGQDRKRISFLNLVGNHIQVPRGCQAQSEYELQACNGTSIKWDYYSDDMLTAVFDATIDAFGAENTSKTAVTFTSFGSQLTGFKFKSGTTFQFFLMGKIKEQPLMINLGTPADISANADLEGILKLVFEKVG</sequence>
<dbReference type="Proteomes" id="UP000198521">
    <property type="component" value="Unassembled WGS sequence"/>
</dbReference>
<evidence type="ECO:0000313" key="2">
    <source>
        <dbReference type="Proteomes" id="UP000198521"/>
    </source>
</evidence>
<protein>
    <submittedName>
        <fullName evidence="1">Uncharacterized protein</fullName>
    </submittedName>
</protein>
<accession>A0A1H7UPU6</accession>
<name>A0A1H7UPU6_AQUAM</name>
<evidence type="ECO:0000313" key="1">
    <source>
        <dbReference type="EMBL" id="SEL98836.1"/>
    </source>
</evidence>
<reference evidence="1 2" key="1">
    <citation type="submission" date="2016-10" db="EMBL/GenBank/DDBJ databases">
        <authorList>
            <person name="de Groot N.N."/>
        </authorList>
    </citation>
    <scope>NUCLEOTIDE SEQUENCE [LARGE SCALE GENOMIC DNA]</scope>
    <source>
        <strain evidence="1 2">DSM 25232</strain>
    </source>
</reference>
<gene>
    <name evidence="1" type="ORF">SAMN04487910_3820</name>
</gene>
<dbReference type="STRING" id="1038014.SAMN04487910_3820"/>
<keyword evidence="2" id="KW-1185">Reference proteome</keyword>
<organism evidence="1 2">
    <name type="scientific">Aquimarina amphilecti</name>
    <dbReference type="NCBI Taxonomy" id="1038014"/>
    <lineage>
        <taxon>Bacteria</taxon>
        <taxon>Pseudomonadati</taxon>
        <taxon>Bacteroidota</taxon>
        <taxon>Flavobacteriia</taxon>
        <taxon>Flavobacteriales</taxon>
        <taxon>Flavobacteriaceae</taxon>
        <taxon>Aquimarina</taxon>
    </lineage>
</organism>
<dbReference type="AlphaFoldDB" id="A0A1H7UPU6"/>
<dbReference type="RefSeq" id="WP_091411367.1">
    <property type="nucleotide sequence ID" value="NZ_FOAB01000007.1"/>
</dbReference>
<dbReference type="EMBL" id="FOAB01000007">
    <property type="protein sequence ID" value="SEL98836.1"/>
    <property type="molecule type" value="Genomic_DNA"/>
</dbReference>
<dbReference type="OrthoDB" id="710855at2"/>